<evidence type="ECO:0000313" key="3">
    <source>
        <dbReference type="EMBL" id="GLI40106.1"/>
    </source>
</evidence>
<reference evidence="3" key="1">
    <citation type="submission" date="2022-12" db="EMBL/GenBank/DDBJ databases">
        <title>Reference genome sequencing for broad-spectrum identification of bacterial and archaeal isolates by mass spectrometry.</title>
        <authorList>
            <person name="Sekiguchi Y."/>
            <person name="Tourlousse D.M."/>
        </authorList>
    </citation>
    <scope>NUCLEOTIDE SEQUENCE</scope>
    <source>
        <strain evidence="3">H2</strain>
    </source>
</reference>
<dbReference type="PANTHER" id="PTHR43228:SF1">
    <property type="entry name" value="TWO-COMPONENT RESPONSE REGULATOR ARR22"/>
    <property type="match status" value="1"/>
</dbReference>
<keyword evidence="1" id="KW-0597">Phosphoprotein</keyword>
<dbReference type="SUPFAM" id="SSF52172">
    <property type="entry name" value="CheY-like"/>
    <property type="match status" value="1"/>
</dbReference>
<sequence length="94" mass="10803">MELCRANEFDIVITDINMPDMDGIRMAEEIRGLKPGIKIIVMSGHSEKCYYDQLQDIGVTDYILKPVDTKLLFLTLGKFIDQVMLKRDRPVVIN</sequence>
<dbReference type="EMBL" id="BSDS01000002">
    <property type="protein sequence ID" value="GLI40106.1"/>
    <property type="molecule type" value="Genomic_DNA"/>
</dbReference>
<dbReference type="InterPro" id="IPR001789">
    <property type="entry name" value="Sig_transdc_resp-reg_receiver"/>
</dbReference>
<organism evidence="3 4">
    <name type="scientific">Geobacter hydrogenophilus</name>
    <dbReference type="NCBI Taxonomy" id="40983"/>
    <lineage>
        <taxon>Bacteria</taxon>
        <taxon>Pseudomonadati</taxon>
        <taxon>Thermodesulfobacteriota</taxon>
        <taxon>Desulfuromonadia</taxon>
        <taxon>Geobacterales</taxon>
        <taxon>Geobacteraceae</taxon>
        <taxon>Geobacter</taxon>
    </lineage>
</organism>
<dbReference type="InterPro" id="IPR052048">
    <property type="entry name" value="ST_Response_Regulator"/>
</dbReference>
<evidence type="ECO:0000313" key="4">
    <source>
        <dbReference type="Proteomes" id="UP001144352"/>
    </source>
</evidence>
<dbReference type="AlphaFoldDB" id="A0A9W6G456"/>
<dbReference type="RefSeq" id="WP_246551229.1">
    <property type="nucleotide sequence ID" value="NZ_BSDS01000002.1"/>
</dbReference>
<protein>
    <recommendedName>
        <fullName evidence="2">Response regulatory domain-containing protein</fullName>
    </recommendedName>
</protein>
<dbReference type="InterPro" id="IPR011006">
    <property type="entry name" value="CheY-like_superfamily"/>
</dbReference>
<proteinExistence type="predicted"/>
<comment type="caution">
    <text evidence="3">The sequence shown here is derived from an EMBL/GenBank/DDBJ whole genome shotgun (WGS) entry which is preliminary data.</text>
</comment>
<accession>A0A9W6G456</accession>
<feature type="domain" description="Response regulatory" evidence="2">
    <location>
        <begin position="1"/>
        <end position="80"/>
    </location>
</feature>
<evidence type="ECO:0000256" key="1">
    <source>
        <dbReference type="PROSITE-ProRule" id="PRU00169"/>
    </source>
</evidence>
<dbReference type="Pfam" id="PF00072">
    <property type="entry name" value="Response_reg"/>
    <property type="match status" value="1"/>
</dbReference>
<gene>
    <name evidence="3" type="ORF">GHYDROH2_36070</name>
</gene>
<evidence type="ECO:0000259" key="2">
    <source>
        <dbReference type="PROSITE" id="PS50110"/>
    </source>
</evidence>
<dbReference type="Proteomes" id="UP001144352">
    <property type="component" value="Unassembled WGS sequence"/>
</dbReference>
<dbReference type="Gene3D" id="3.40.50.2300">
    <property type="match status" value="1"/>
</dbReference>
<name>A0A9W6G456_9BACT</name>
<keyword evidence="4" id="KW-1185">Reference proteome</keyword>
<feature type="modified residue" description="4-aspartylphosphate" evidence="1">
    <location>
        <position position="15"/>
    </location>
</feature>
<dbReference type="PANTHER" id="PTHR43228">
    <property type="entry name" value="TWO-COMPONENT RESPONSE REGULATOR"/>
    <property type="match status" value="1"/>
</dbReference>
<dbReference type="GO" id="GO:0000160">
    <property type="term" value="P:phosphorelay signal transduction system"/>
    <property type="evidence" value="ECO:0007669"/>
    <property type="project" value="InterPro"/>
</dbReference>
<dbReference type="PROSITE" id="PS50110">
    <property type="entry name" value="RESPONSE_REGULATORY"/>
    <property type="match status" value="1"/>
</dbReference>